<dbReference type="PANTHER" id="PTHR11142">
    <property type="entry name" value="PSEUDOURIDYLATE SYNTHASE"/>
    <property type="match status" value="1"/>
</dbReference>
<dbReference type="InterPro" id="IPR020095">
    <property type="entry name" value="PsdUridine_synth_TruA_C"/>
</dbReference>
<dbReference type="NCBIfam" id="TIGR00071">
    <property type="entry name" value="hisT_truA"/>
    <property type="match status" value="1"/>
</dbReference>
<sequence>MQRWAARIEYQGAAYAGWQRLAHIRSVQGELEQALGQIAAHPVQVFAAGRTDAGVHGLGQVVHFDSPSTRTPLAWLLGSNVHLPDDIALRWVQPVAAHFHARYLALARRYRYVFLNSRARSALLAGRVTFWPRALDEQRMHAAAQALLGERDFSAFRDSECQSPTPFRNVSAIRVWRSGEFVVMDIRANAFLHHMVRNIAGTLAEVGQGKQPPEWVAEVLSSRQRRLAGMTAPADGLYFVGPEYPAEFGLPAPPEPWFPATMAS</sequence>
<feature type="active site" description="Nucleophile" evidence="4 5">
    <location>
        <position position="52"/>
    </location>
</feature>
<dbReference type="EC" id="5.4.99.12" evidence="4"/>
<evidence type="ECO:0000259" key="8">
    <source>
        <dbReference type="Pfam" id="PF01416"/>
    </source>
</evidence>
<comment type="caution">
    <text evidence="9">The sequence shown here is derived from an EMBL/GenBank/DDBJ whole genome shotgun (WGS) entry which is preliminary data.</text>
</comment>
<comment type="function">
    <text evidence="4">Formation of pseudouridine at positions 38, 39 and 40 in the anticodon stem and loop of transfer RNAs.</text>
</comment>
<dbReference type="GO" id="GO:0031119">
    <property type="term" value="P:tRNA pseudouridine synthesis"/>
    <property type="evidence" value="ECO:0007669"/>
    <property type="project" value="UniProtKB-UniRule"/>
</dbReference>
<comment type="catalytic activity">
    <reaction evidence="4 7">
        <text>uridine(38/39/40) in tRNA = pseudouridine(38/39/40) in tRNA</text>
        <dbReference type="Rhea" id="RHEA:22376"/>
        <dbReference type="Rhea" id="RHEA-COMP:10085"/>
        <dbReference type="Rhea" id="RHEA-COMP:10087"/>
        <dbReference type="ChEBI" id="CHEBI:65314"/>
        <dbReference type="ChEBI" id="CHEBI:65315"/>
        <dbReference type="EC" id="5.4.99.12"/>
    </reaction>
</comment>
<dbReference type="GO" id="GO:0003723">
    <property type="term" value="F:RNA binding"/>
    <property type="evidence" value="ECO:0007669"/>
    <property type="project" value="InterPro"/>
</dbReference>
<feature type="domain" description="Pseudouridine synthase I TruA alpha/beta" evidence="8">
    <location>
        <begin position="8"/>
        <end position="103"/>
    </location>
</feature>
<feature type="domain" description="Pseudouridine synthase I TruA alpha/beta" evidence="8">
    <location>
        <begin position="143"/>
        <end position="245"/>
    </location>
</feature>
<comment type="similarity">
    <text evidence="1 4 7">Belongs to the tRNA pseudouridine synthase TruA family.</text>
</comment>
<dbReference type="FunCoup" id="A0A3N0UYL8">
    <property type="interactions" value="505"/>
</dbReference>
<dbReference type="Gene3D" id="3.30.70.580">
    <property type="entry name" value="Pseudouridine synthase I, catalytic domain, N-terminal subdomain"/>
    <property type="match status" value="1"/>
</dbReference>
<keyword evidence="2 4" id="KW-0819">tRNA processing</keyword>
<evidence type="ECO:0000313" key="10">
    <source>
        <dbReference type="Proteomes" id="UP000282106"/>
    </source>
</evidence>
<evidence type="ECO:0000256" key="1">
    <source>
        <dbReference type="ARBA" id="ARBA00009375"/>
    </source>
</evidence>
<gene>
    <name evidence="4 9" type="primary">truA</name>
    <name evidence="9" type="ORF">ED208_16635</name>
</gene>
<evidence type="ECO:0000256" key="3">
    <source>
        <dbReference type="ARBA" id="ARBA00023235"/>
    </source>
</evidence>
<dbReference type="InterPro" id="IPR020097">
    <property type="entry name" value="PsdUridine_synth_TruA_a/b_dom"/>
</dbReference>
<dbReference type="Proteomes" id="UP000282106">
    <property type="component" value="Unassembled WGS sequence"/>
</dbReference>
<dbReference type="InterPro" id="IPR020103">
    <property type="entry name" value="PsdUridine_synth_cat_dom_sf"/>
</dbReference>
<organism evidence="9 10">
    <name type="scientific">Stagnimonas aquatica</name>
    <dbReference type="NCBI Taxonomy" id="2689987"/>
    <lineage>
        <taxon>Bacteria</taxon>
        <taxon>Pseudomonadati</taxon>
        <taxon>Pseudomonadota</taxon>
        <taxon>Gammaproteobacteria</taxon>
        <taxon>Nevskiales</taxon>
        <taxon>Nevskiaceae</taxon>
        <taxon>Stagnimonas</taxon>
    </lineage>
</organism>
<dbReference type="EMBL" id="RJVO01000011">
    <property type="protein sequence ID" value="ROH85637.1"/>
    <property type="molecule type" value="Genomic_DNA"/>
</dbReference>
<dbReference type="CDD" id="cd02570">
    <property type="entry name" value="PseudoU_synth_EcTruA"/>
    <property type="match status" value="1"/>
</dbReference>
<dbReference type="InParanoid" id="A0A3N0UYL8"/>
<evidence type="ECO:0000256" key="6">
    <source>
        <dbReference type="PIRSR" id="PIRSR001430-2"/>
    </source>
</evidence>
<dbReference type="Pfam" id="PF01416">
    <property type="entry name" value="PseudoU_synth_1"/>
    <property type="match status" value="2"/>
</dbReference>
<dbReference type="PANTHER" id="PTHR11142:SF0">
    <property type="entry name" value="TRNA PSEUDOURIDINE SYNTHASE-LIKE 1"/>
    <property type="match status" value="1"/>
</dbReference>
<protein>
    <recommendedName>
        <fullName evidence="4">tRNA pseudouridine synthase A</fullName>
        <ecNumber evidence="4">5.4.99.12</ecNumber>
    </recommendedName>
    <alternativeName>
        <fullName evidence="4">tRNA pseudouridine(38-40) synthase</fullName>
    </alternativeName>
    <alternativeName>
        <fullName evidence="4">tRNA pseudouridylate synthase I</fullName>
    </alternativeName>
    <alternativeName>
        <fullName evidence="4">tRNA-uridine isomerase I</fullName>
    </alternativeName>
</protein>
<dbReference type="Gene3D" id="3.30.70.660">
    <property type="entry name" value="Pseudouridine synthase I, catalytic domain, C-terminal subdomain"/>
    <property type="match status" value="1"/>
</dbReference>
<evidence type="ECO:0000256" key="5">
    <source>
        <dbReference type="PIRSR" id="PIRSR001430-1"/>
    </source>
</evidence>
<dbReference type="InterPro" id="IPR020094">
    <property type="entry name" value="TruA/RsuA/RluB/E/F_N"/>
</dbReference>
<dbReference type="GO" id="GO:0160147">
    <property type="term" value="F:tRNA pseudouridine(38-40) synthase activity"/>
    <property type="evidence" value="ECO:0007669"/>
    <property type="project" value="UniProtKB-EC"/>
</dbReference>
<dbReference type="SUPFAM" id="SSF55120">
    <property type="entry name" value="Pseudouridine synthase"/>
    <property type="match status" value="1"/>
</dbReference>
<evidence type="ECO:0000313" key="9">
    <source>
        <dbReference type="EMBL" id="ROH85637.1"/>
    </source>
</evidence>
<dbReference type="AlphaFoldDB" id="A0A3N0UYL8"/>
<accession>A0A3N0UYL8</accession>
<reference evidence="9 10" key="1">
    <citation type="submission" date="2018-10" db="EMBL/GenBank/DDBJ databases">
        <authorList>
            <person name="Chen W.-M."/>
        </authorList>
    </citation>
    <scope>NUCLEOTIDE SEQUENCE [LARGE SCALE GENOMIC DNA]</scope>
    <source>
        <strain evidence="9 10">THS-13</strain>
    </source>
</reference>
<keyword evidence="3 4" id="KW-0413">Isomerase</keyword>
<evidence type="ECO:0000256" key="2">
    <source>
        <dbReference type="ARBA" id="ARBA00022694"/>
    </source>
</evidence>
<comment type="subunit">
    <text evidence="4">Homodimer.</text>
</comment>
<dbReference type="PIRSF" id="PIRSF001430">
    <property type="entry name" value="tRNA_psdUrid_synth"/>
    <property type="match status" value="1"/>
</dbReference>
<dbReference type="FunFam" id="3.30.70.580:FF:000001">
    <property type="entry name" value="tRNA pseudouridine synthase A"/>
    <property type="match status" value="1"/>
</dbReference>
<proteinExistence type="inferred from homology"/>
<dbReference type="HAMAP" id="MF_00171">
    <property type="entry name" value="TruA"/>
    <property type="match status" value="1"/>
</dbReference>
<feature type="binding site" evidence="4 6">
    <location>
        <position position="110"/>
    </location>
    <ligand>
        <name>substrate</name>
    </ligand>
</feature>
<evidence type="ECO:0000256" key="4">
    <source>
        <dbReference type="HAMAP-Rule" id="MF_00171"/>
    </source>
</evidence>
<name>A0A3N0UYL8_9GAMM</name>
<comment type="caution">
    <text evidence="4">Lacks conserved residue(s) required for the propagation of feature annotation.</text>
</comment>
<dbReference type="InterPro" id="IPR001406">
    <property type="entry name" value="PsdUridine_synth_TruA"/>
</dbReference>
<evidence type="ECO:0000256" key="7">
    <source>
        <dbReference type="RuleBase" id="RU003792"/>
    </source>
</evidence>
<dbReference type="RefSeq" id="WP_123213060.1">
    <property type="nucleotide sequence ID" value="NZ_RJVO01000011.1"/>
</dbReference>
<keyword evidence="10" id="KW-1185">Reference proteome</keyword>